<dbReference type="SMART" id="SM00974">
    <property type="entry name" value="T5orf172"/>
    <property type="match status" value="1"/>
</dbReference>
<evidence type="ECO:0000256" key="1">
    <source>
        <dbReference type="SAM" id="MobiDB-lite"/>
    </source>
</evidence>
<gene>
    <name evidence="3" type="ORF">Daus18300_014434</name>
</gene>
<dbReference type="PANTHER" id="PTHR28094:SF1">
    <property type="entry name" value="MEIOTICALLY UP-REGULATED GENE 113 PROTEIN"/>
    <property type="match status" value="1"/>
</dbReference>
<evidence type="ECO:0000259" key="2">
    <source>
        <dbReference type="SMART" id="SM00974"/>
    </source>
</evidence>
<dbReference type="Pfam" id="PF10544">
    <property type="entry name" value="T5orf172"/>
    <property type="match status" value="1"/>
</dbReference>
<dbReference type="EMBL" id="JAWRVE010000292">
    <property type="protein sequence ID" value="KAL1845805.1"/>
    <property type="molecule type" value="Genomic_DNA"/>
</dbReference>
<evidence type="ECO:0000313" key="4">
    <source>
        <dbReference type="Proteomes" id="UP001583177"/>
    </source>
</evidence>
<sequence>MTNLTQSSKELEPALSELVKLVHCKYHRSGNAKKSRIDAWTTKFPAGEDVASPAVMIEKQIRDLLELRSAQCSEEADSEHERCQKRIGGQRVHHCALTINKIIKSKVYLDDDYLEGLLKVLETNMRCPDHIDKQPLKKVAEWKLRITNIREEQQVKSVGINTRSESVYLSPDPDTQETGSTLARTSRDLVSRDGRSPTPNFDQDLSQFWPAAYDTSSFNIVEKNDRRAGYGFSYSKVKAAMRRSFCYREAEPGYVYAYEVEGNKGLVKIGYTTRDVEERHKEWDFDCNRVSKNLYPISTGTVAKVDHAHRVEALCHAELDHLRIKIYCNSCLKEHVEWFEVSPAEAVAVIQKWSTWMASDPYHQAYRLKSGTKWAIKDEEWKRTIDMSRFMMELSGAAEPAVTVDLKVDEAKAEVVLA</sequence>
<comment type="caution">
    <text evidence="3">The sequence shown here is derived from an EMBL/GenBank/DDBJ whole genome shotgun (WGS) entry which is preliminary data.</text>
</comment>
<feature type="domain" description="Bacteriophage T5 Orf172 DNA-binding" evidence="2">
    <location>
        <begin position="261"/>
        <end position="353"/>
    </location>
</feature>
<evidence type="ECO:0000313" key="3">
    <source>
        <dbReference type="EMBL" id="KAL1845805.1"/>
    </source>
</evidence>
<feature type="region of interest" description="Disordered" evidence="1">
    <location>
        <begin position="165"/>
        <end position="203"/>
    </location>
</feature>
<dbReference type="Proteomes" id="UP001583177">
    <property type="component" value="Unassembled WGS sequence"/>
</dbReference>
<keyword evidence="4" id="KW-1185">Reference proteome</keyword>
<protein>
    <recommendedName>
        <fullName evidence="2">Bacteriophage T5 Orf172 DNA-binding domain-containing protein</fullName>
    </recommendedName>
</protein>
<accession>A0ABR3VV86</accession>
<organism evidence="3 4">
    <name type="scientific">Diaporthe australafricana</name>
    <dbReference type="NCBI Taxonomy" id="127596"/>
    <lineage>
        <taxon>Eukaryota</taxon>
        <taxon>Fungi</taxon>
        <taxon>Dikarya</taxon>
        <taxon>Ascomycota</taxon>
        <taxon>Pezizomycotina</taxon>
        <taxon>Sordariomycetes</taxon>
        <taxon>Sordariomycetidae</taxon>
        <taxon>Diaporthales</taxon>
        <taxon>Diaporthaceae</taxon>
        <taxon>Diaporthe</taxon>
    </lineage>
</organism>
<name>A0ABR3VV86_9PEZI</name>
<proteinExistence type="predicted"/>
<dbReference type="InterPro" id="IPR018306">
    <property type="entry name" value="Phage_T5_Orf172_DNA-bd"/>
</dbReference>
<reference evidence="3 4" key="1">
    <citation type="journal article" date="2024" name="IMA Fungus">
        <title>IMA Genome - F19 : A genome assembly and annotation guide to empower mycologists, including annotated draft genome sequences of Ceratocystis pirilliformis, Diaporthe australafricana, Fusarium ophioides, Paecilomyces lecythidis, and Sporothrix stenoceras.</title>
        <authorList>
            <person name="Aylward J."/>
            <person name="Wilson A.M."/>
            <person name="Visagie C.M."/>
            <person name="Spraker J."/>
            <person name="Barnes I."/>
            <person name="Buitendag C."/>
            <person name="Ceriani C."/>
            <person name="Del Mar Angel L."/>
            <person name="du Plessis D."/>
            <person name="Fuchs T."/>
            <person name="Gasser K."/>
            <person name="Kramer D."/>
            <person name="Li W."/>
            <person name="Munsamy K."/>
            <person name="Piso A."/>
            <person name="Price J.L."/>
            <person name="Sonnekus B."/>
            <person name="Thomas C."/>
            <person name="van der Nest A."/>
            <person name="van Dijk A."/>
            <person name="van Heerden A."/>
            <person name="van Vuuren N."/>
            <person name="Yilmaz N."/>
            <person name="Duong T.A."/>
            <person name="van der Merwe N.A."/>
            <person name="Wingfield M.J."/>
            <person name="Wingfield B.D."/>
        </authorList>
    </citation>
    <scope>NUCLEOTIDE SEQUENCE [LARGE SCALE GENOMIC DNA]</scope>
    <source>
        <strain evidence="3 4">CMW 18300</strain>
    </source>
</reference>
<dbReference type="PANTHER" id="PTHR28094">
    <property type="entry name" value="MEIOTICALLY UP-REGULATED GENE 113 PROTEIN"/>
    <property type="match status" value="1"/>
</dbReference>
<dbReference type="InterPro" id="IPR053006">
    <property type="entry name" value="Meiosis_regulatory"/>
</dbReference>
<feature type="compositionally biased region" description="Basic and acidic residues" evidence="1">
    <location>
        <begin position="185"/>
        <end position="195"/>
    </location>
</feature>